<evidence type="ECO:0000313" key="3">
    <source>
        <dbReference type="Proteomes" id="UP001304243"/>
    </source>
</evidence>
<keyword evidence="2" id="KW-0378">Hydrolase</keyword>
<gene>
    <name evidence="2" type="primary">FSH3</name>
    <name evidence="2" type="ORF">ATC70_012825</name>
</gene>
<dbReference type="Proteomes" id="UP001304243">
    <property type="component" value="Unassembled WGS sequence"/>
</dbReference>
<dbReference type="EMBL" id="JASEJX010000030">
    <property type="protein sequence ID" value="KAK4511609.1"/>
    <property type="molecule type" value="Genomic_DNA"/>
</dbReference>
<evidence type="ECO:0000313" key="2">
    <source>
        <dbReference type="EMBL" id="KAK4511609.1"/>
    </source>
</evidence>
<sequence length="153" mass="16866">MPSYFLLTLTLVLVALFASHQVSAAAIGNQNACIQQAYRVYDFFTKNGCDIKKGEEACRNSFDFAIKNLNADLDKCERSDYVTLCRIVPSGGFFSFSSCSSTSGGGKLTKADCETEASKDYMFYGADGSKTLFKAKDSRCINQIDYNCHDLCK</sequence>
<evidence type="ECO:0000256" key="1">
    <source>
        <dbReference type="SAM" id="SignalP"/>
    </source>
</evidence>
<keyword evidence="1" id="KW-0732">Signal</keyword>
<name>A0AAN7HKR0_9FUNG</name>
<dbReference type="RefSeq" id="XP_064678275.1">
    <property type="nucleotide sequence ID" value="XM_064831995.1"/>
</dbReference>
<keyword evidence="3" id="KW-1185">Reference proteome</keyword>
<dbReference type="GO" id="GO:0016787">
    <property type="term" value="F:hydrolase activity"/>
    <property type="evidence" value="ECO:0007669"/>
    <property type="project" value="UniProtKB-KW"/>
</dbReference>
<dbReference type="AlphaFoldDB" id="A0AAN7HKR0"/>
<comment type="caution">
    <text evidence="2">The sequence shown here is derived from an EMBL/GenBank/DDBJ whole genome shotgun (WGS) entry which is preliminary data.</text>
</comment>
<dbReference type="EC" id="1.5.1.3" evidence="2"/>
<organism evidence="2 3">
    <name type="scientific">Mucor velutinosus</name>
    <dbReference type="NCBI Taxonomy" id="708070"/>
    <lineage>
        <taxon>Eukaryota</taxon>
        <taxon>Fungi</taxon>
        <taxon>Fungi incertae sedis</taxon>
        <taxon>Mucoromycota</taxon>
        <taxon>Mucoromycotina</taxon>
        <taxon>Mucoromycetes</taxon>
        <taxon>Mucorales</taxon>
        <taxon>Mucorineae</taxon>
        <taxon>Mucoraceae</taxon>
        <taxon>Mucor</taxon>
    </lineage>
</organism>
<proteinExistence type="predicted"/>
<protein>
    <submittedName>
        <fullName evidence="2">Family of serine hydrolases 3</fullName>
        <ecNumber evidence="2">1.5.1.3</ecNumber>
    </submittedName>
</protein>
<reference evidence="2 3" key="1">
    <citation type="submission" date="2022-11" db="EMBL/GenBank/DDBJ databases">
        <title>Mucor velutinosus strain NIH1002 WGS.</title>
        <authorList>
            <person name="Subramanian P."/>
            <person name="Mullikin J.C."/>
            <person name="Segre J.A."/>
            <person name="Zelazny A.M."/>
        </authorList>
    </citation>
    <scope>NUCLEOTIDE SEQUENCE [LARGE SCALE GENOMIC DNA]</scope>
    <source>
        <strain evidence="2 3">NIH1002</strain>
    </source>
</reference>
<feature type="chain" id="PRO_5042960859" evidence="1">
    <location>
        <begin position="25"/>
        <end position="153"/>
    </location>
</feature>
<accession>A0AAN7HKR0</accession>
<dbReference type="GO" id="GO:0004146">
    <property type="term" value="F:dihydrofolate reductase activity"/>
    <property type="evidence" value="ECO:0007669"/>
    <property type="project" value="UniProtKB-EC"/>
</dbReference>
<feature type="signal peptide" evidence="1">
    <location>
        <begin position="1"/>
        <end position="24"/>
    </location>
</feature>
<keyword evidence="2" id="KW-0560">Oxidoreductase</keyword>
<dbReference type="GeneID" id="89956511"/>